<dbReference type="Proteomes" id="UP000177941">
    <property type="component" value="Unassembled WGS sequence"/>
</dbReference>
<organism evidence="1 2">
    <name type="scientific">Candidatus Andersenbacteria bacterium RIFCSPHIGHO2_12_FULL_45_11b</name>
    <dbReference type="NCBI Taxonomy" id="1797282"/>
    <lineage>
        <taxon>Bacteria</taxon>
        <taxon>Candidatus Anderseniibacteriota</taxon>
    </lineage>
</organism>
<proteinExistence type="predicted"/>
<dbReference type="EMBL" id="MHHS01000051">
    <property type="protein sequence ID" value="OGY35175.1"/>
    <property type="molecule type" value="Genomic_DNA"/>
</dbReference>
<dbReference type="Pfam" id="PF12686">
    <property type="entry name" value="DUF3800"/>
    <property type="match status" value="1"/>
</dbReference>
<protein>
    <recommendedName>
        <fullName evidence="3">DUF3800 domain-containing protein</fullName>
    </recommendedName>
</protein>
<dbReference type="AlphaFoldDB" id="A0A1G1X571"/>
<reference evidence="1 2" key="1">
    <citation type="journal article" date="2016" name="Nat. Commun.">
        <title>Thousands of microbial genomes shed light on interconnected biogeochemical processes in an aquifer system.</title>
        <authorList>
            <person name="Anantharaman K."/>
            <person name="Brown C.T."/>
            <person name="Hug L.A."/>
            <person name="Sharon I."/>
            <person name="Castelle C.J."/>
            <person name="Probst A.J."/>
            <person name="Thomas B.C."/>
            <person name="Singh A."/>
            <person name="Wilkins M.J."/>
            <person name="Karaoz U."/>
            <person name="Brodie E.L."/>
            <person name="Williams K.H."/>
            <person name="Hubbard S.S."/>
            <person name="Banfield J.F."/>
        </authorList>
    </citation>
    <scope>NUCLEOTIDE SEQUENCE [LARGE SCALE GENOMIC DNA]</scope>
</reference>
<sequence length="193" mass="22197">MTKRKFYCYVDESGQDTKGRLFVVSVVIGNREARDVLENILGEIELSSGKRKKKWQKTTFQQRNTYLEKIITLKELHRALFTAQYETTKEYESLTTYTVAQAVNTYAAETDYKVTIIIDGLTSASRQRVMRHLHKLKIKYQKVVLGARDQSSALLRLADALAGLARDYYEGNTNAKKWIKAFVKMGLLTNLKD</sequence>
<accession>A0A1G1X571</accession>
<comment type="caution">
    <text evidence="1">The sequence shown here is derived from an EMBL/GenBank/DDBJ whole genome shotgun (WGS) entry which is preliminary data.</text>
</comment>
<evidence type="ECO:0008006" key="3">
    <source>
        <dbReference type="Google" id="ProtNLM"/>
    </source>
</evidence>
<evidence type="ECO:0000313" key="2">
    <source>
        <dbReference type="Proteomes" id="UP000177941"/>
    </source>
</evidence>
<dbReference type="InterPro" id="IPR024524">
    <property type="entry name" value="DUF3800"/>
</dbReference>
<evidence type="ECO:0000313" key="1">
    <source>
        <dbReference type="EMBL" id="OGY35175.1"/>
    </source>
</evidence>
<name>A0A1G1X571_9BACT</name>
<gene>
    <name evidence="1" type="ORF">A3E36_00675</name>
</gene>